<evidence type="ECO:0000256" key="1">
    <source>
        <dbReference type="ARBA" id="ARBA00001096"/>
    </source>
</evidence>
<evidence type="ECO:0000256" key="2">
    <source>
        <dbReference type="ARBA" id="ARBA00005866"/>
    </source>
</evidence>
<feature type="active site" evidence="6">
    <location>
        <position position="292"/>
    </location>
</feature>
<dbReference type="InterPro" id="IPR008183">
    <property type="entry name" value="Aldose_1/G6P_1-epimerase"/>
</dbReference>
<evidence type="ECO:0000256" key="6">
    <source>
        <dbReference type="PIRSR" id="PIRSR016020-1"/>
    </source>
</evidence>
<evidence type="ECO:0000256" key="7">
    <source>
        <dbReference type="PIRSR" id="PIRSR016020-2"/>
    </source>
</evidence>
<feature type="binding site" evidence="7">
    <location>
        <position position="105"/>
    </location>
    <ligand>
        <name>substrate</name>
    </ligand>
</feature>
<dbReference type="GO" id="GO:0030246">
    <property type="term" value="F:carbohydrate binding"/>
    <property type="evidence" value="ECO:0007669"/>
    <property type="project" value="UniProtKB-UniRule"/>
</dbReference>
<accession>A0A9W7SXD8</accession>
<dbReference type="InterPro" id="IPR014718">
    <property type="entry name" value="GH-type_carb-bd"/>
</dbReference>
<dbReference type="Proteomes" id="UP001138500">
    <property type="component" value="Unassembled WGS sequence"/>
</dbReference>
<feature type="compositionally biased region" description="Polar residues" evidence="8">
    <location>
        <begin position="9"/>
        <end position="19"/>
    </location>
</feature>
<dbReference type="InterPro" id="IPR011013">
    <property type="entry name" value="Gal_mutarotase_sf_dom"/>
</dbReference>
<sequence length="318" mass="34851">MVDRPNRPSAISPSTTGPQPSVRAEQGRVVATLPTGDSVEVLLFGATVYSWKSHEGGRENLWLSAAAKMDGSKPVRGGVPVCFPNFGPPPPDHATAKLPQHGFARNSTWEYLGRSSSESGKLASGGDNSVRLDFGLSSSQLSPDAKAAWPYDFNLIYSVTLGRERLQTMLNVQNKGTQSFEFQMLLHTYFKIPDISQTEVKGLGSTTYIDKMLNATEHQQTDPSVRIAGEVDRVYKSIKQDTSSIVVDGKPYLDVIRDNLDDSVVWNPWIEKSKGMGDFEPKDGYKTMICVEVGAVNGWQRLEPGETFEGGQVVKAHL</sequence>
<dbReference type="PANTHER" id="PTHR11122">
    <property type="entry name" value="APOSPORY-ASSOCIATED PROTEIN C-RELATED"/>
    <property type="match status" value="1"/>
</dbReference>
<dbReference type="OrthoDB" id="1659429at2759"/>
<name>A0A9W7SXD8_9PEZI</name>
<gene>
    <name evidence="9" type="ORF">Tdes44962_MAKER08186</name>
</gene>
<feature type="active site" evidence="6">
    <location>
        <position position="187"/>
    </location>
</feature>
<evidence type="ECO:0000313" key="9">
    <source>
        <dbReference type="EMBL" id="KAH9838822.1"/>
    </source>
</evidence>
<evidence type="ECO:0000256" key="8">
    <source>
        <dbReference type="SAM" id="MobiDB-lite"/>
    </source>
</evidence>
<dbReference type="GO" id="GO:0005975">
    <property type="term" value="P:carbohydrate metabolic process"/>
    <property type="evidence" value="ECO:0007669"/>
    <property type="project" value="InterPro"/>
</dbReference>
<dbReference type="EC" id="5.1.3.15" evidence="3 5"/>
<feature type="binding site" evidence="7">
    <location>
        <position position="76"/>
    </location>
    <ligand>
        <name>substrate</name>
    </ligand>
</feature>
<comment type="similarity">
    <text evidence="2 5">Belongs to the glucose-6-phosphate 1-epimerase family.</text>
</comment>
<evidence type="ECO:0000313" key="10">
    <source>
        <dbReference type="Proteomes" id="UP001138500"/>
    </source>
</evidence>
<comment type="function">
    <text evidence="5">Catalyzes the interconversion between the alpha and beta anomers from at least three hexose 6-phosphate sugars (Glc6P, Gal6P, and Man6P).</text>
</comment>
<comment type="catalytic activity">
    <reaction evidence="1">
        <text>alpha-D-glucose 6-phosphate = beta-D-glucose 6-phosphate</text>
        <dbReference type="Rhea" id="RHEA:16249"/>
        <dbReference type="ChEBI" id="CHEBI:58225"/>
        <dbReference type="ChEBI" id="CHEBI:58247"/>
        <dbReference type="EC" id="5.1.3.15"/>
    </reaction>
</comment>
<proteinExistence type="inferred from homology"/>
<dbReference type="GO" id="GO:0047938">
    <property type="term" value="F:glucose-6-phosphate 1-epimerase activity"/>
    <property type="evidence" value="ECO:0007669"/>
    <property type="project" value="UniProtKB-UniRule"/>
</dbReference>
<dbReference type="PIRSF" id="PIRSF016020">
    <property type="entry name" value="PHexose_mutarotase"/>
    <property type="match status" value="1"/>
</dbReference>
<dbReference type="AlphaFoldDB" id="A0A9W7SXD8"/>
<evidence type="ECO:0000256" key="5">
    <source>
        <dbReference type="PIRNR" id="PIRNR016020"/>
    </source>
</evidence>
<dbReference type="Gene3D" id="2.70.98.10">
    <property type="match status" value="1"/>
</dbReference>
<dbReference type="SUPFAM" id="SSF74650">
    <property type="entry name" value="Galactose mutarotase-like"/>
    <property type="match status" value="1"/>
</dbReference>
<evidence type="ECO:0000256" key="4">
    <source>
        <dbReference type="ARBA" id="ARBA00023235"/>
    </source>
</evidence>
<reference evidence="9 10" key="2">
    <citation type="journal article" date="2021" name="Curr. Genet.">
        <title>Genetic response to nitrogen starvation in the aggressive Eucalyptus foliar pathogen Teratosphaeria destructans.</title>
        <authorList>
            <person name="Havenga M."/>
            <person name="Wingfield B.D."/>
            <person name="Wingfield M.J."/>
            <person name="Dreyer L.L."/>
            <person name="Roets F."/>
            <person name="Aylward J."/>
        </authorList>
    </citation>
    <scope>NUCLEOTIDE SEQUENCE [LARGE SCALE GENOMIC DNA]</scope>
    <source>
        <strain evidence="9">CMW44962</strain>
    </source>
</reference>
<feature type="binding site" evidence="7">
    <location>
        <position position="100"/>
    </location>
    <ligand>
        <name>substrate</name>
    </ligand>
</feature>
<evidence type="ECO:0000256" key="3">
    <source>
        <dbReference type="ARBA" id="ARBA00012083"/>
    </source>
</evidence>
<reference evidence="9 10" key="1">
    <citation type="journal article" date="2018" name="IMA Fungus">
        <title>IMA Genome-F 10: Nine draft genome sequences of Claviceps purpurea s.lat., including C. arundinis, C. humidiphila, and C. cf. spartinae, pseudomolecules for the pitch canker pathogen Fusarium circinatum, draft genome of Davidsoniella eucalypti, Grosmannia galeiformis, Quambalaria eucalypti, and Teratosphaeria destructans.</title>
        <authorList>
            <person name="Wingfield B.D."/>
            <person name="Liu M."/>
            <person name="Nguyen H.D."/>
            <person name="Lane F.A."/>
            <person name="Morgan S.W."/>
            <person name="De Vos L."/>
            <person name="Wilken P.M."/>
            <person name="Duong T.A."/>
            <person name="Aylward J."/>
            <person name="Coetzee M.P."/>
            <person name="Dadej K."/>
            <person name="De Beer Z.W."/>
            <person name="Findlay W."/>
            <person name="Havenga M."/>
            <person name="Kolarik M."/>
            <person name="Menzies J.G."/>
            <person name="Naidoo K."/>
            <person name="Pochopski O."/>
            <person name="Shoukouhi P."/>
            <person name="Santana Q.C."/>
            <person name="Seifert K.A."/>
            <person name="Soal N."/>
            <person name="Steenkamp E.T."/>
            <person name="Tatham C.T."/>
            <person name="van der Nest M.A."/>
            <person name="Wingfield M.J."/>
        </authorList>
    </citation>
    <scope>NUCLEOTIDE SEQUENCE [LARGE SCALE GENOMIC DNA]</scope>
    <source>
        <strain evidence="9">CMW44962</strain>
    </source>
</reference>
<dbReference type="PANTHER" id="PTHR11122:SF13">
    <property type="entry name" value="GLUCOSE-6-PHOSPHATE 1-EPIMERASE"/>
    <property type="match status" value="1"/>
</dbReference>
<keyword evidence="10" id="KW-1185">Reference proteome</keyword>
<protein>
    <recommendedName>
        <fullName evidence="3 5">Glucose-6-phosphate 1-epimerase</fullName>
        <ecNumber evidence="3 5">5.1.3.15</ecNumber>
    </recommendedName>
</protein>
<dbReference type="Pfam" id="PF01263">
    <property type="entry name" value="Aldose_epim"/>
    <property type="match status" value="1"/>
</dbReference>
<comment type="caution">
    <text evidence="9">The sequence shown here is derived from an EMBL/GenBank/DDBJ whole genome shotgun (WGS) entry which is preliminary data.</text>
</comment>
<dbReference type="GO" id="GO:0005737">
    <property type="term" value="C:cytoplasm"/>
    <property type="evidence" value="ECO:0007669"/>
    <property type="project" value="TreeGrafter"/>
</dbReference>
<feature type="region of interest" description="Disordered" evidence="8">
    <location>
        <begin position="1"/>
        <end position="25"/>
    </location>
</feature>
<dbReference type="InterPro" id="IPR025532">
    <property type="entry name" value="G6P_1-epimerase"/>
</dbReference>
<organism evidence="9 10">
    <name type="scientific">Teratosphaeria destructans</name>
    <dbReference type="NCBI Taxonomy" id="418781"/>
    <lineage>
        <taxon>Eukaryota</taxon>
        <taxon>Fungi</taxon>
        <taxon>Dikarya</taxon>
        <taxon>Ascomycota</taxon>
        <taxon>Pezizomycotina</taxon>
        <taxon>Dothideomycetes</taxon>
        <taxon>Dothideomycetidae</taxon>
        <taxon>Mycosphaerellales</taxon>
        <taxon>Teratosphaeriaceae</taxon>
        <taxon>Teratosphaeria</taxon>
    </lineage>
</organism>
<keyword evidence="4 5" id="KW-0413">Isomerase</keyword>
<dbReference type="CDD" id="cd09020">
    <property type="entry name" value="D-hex-6-P-epi_like"/>
    <property type="match status" value="1"/>
</dbReference>
<dbReference type="EMBL" id="RIBY02000702">
    <property type="protein sequence ID" value="KAH9838822.1"/>
    <property type="molecule type" value="Genomic_DNA"/>
</dbReference>